<dbReference type="Gene3D" id="3.40.640.10">
    <property type="entry name" value="Type I PLP-dependent aspartate aminotransferase-like (Major domain)"/>
    <property type="match status" value="1"/>
</dbReference>
<dbReference type="OMA" id="WGPLIFG"/>
<dbReference type="RefSeq" id="WP_015505132.1">
    <property type="nucleotide sequence ID" value="NZ_CAYARL010000026.1"/>
</dbReference>
<reference evidence="9 10" key="1">
    <citation type="submission" date="2016-10" db="EMBL/GenBank/DDBJ databases">
        <title>Complete genome of the TMA-utilizing, human hosted archaeon Methanomethylophilus alvus Gen. nov, sp. nov., strain Mx-05, derived from a pure culture.</title>
        <authorList>
            <person name="Brugere J.-F."/>
            <person name="Ben Hania W."/>
            <person name="Chaudhary P.P."/>
            <person name="Gaci N."/>
            <person name="Borrel G."/>
            <person name="Cao Van Tuat L."/>
            <person name="Fardeau M.-L."/>
            <person name="Harris H.M.B."/>
            <person name="O'Toole P.W."/>
            <person name="Ollivier B."/>
        </authorList>
    </citation>
    <scope>NUCLEOTIDE SEQUENCE [LARGE SCALE GENOMIC DNA]</scope>
    <source>
        <strain evidence="9 10">Mx-05</strain>
    </source>
</reference>
<evidence type="ECO:0000256" key="7">
    <source>
        <dbReference type="ARBA" id="ARBA00023244"/>
    </source>
</evidence>
<evidence type="ECO:0000256" key="6">
    <source>
        <dbReference type="ARBA" id="ARBA00023235"/>
    </source>
</evidence>
<accession>A0A3G3IHN3</accession>
<dbReference type="FunFam" id="3.40.640.10:FF:000021">
    <property type="entry name" value="Glutamate-1-semialdehyde 2,1-aminomutase"/>
    <property type="match status" value="1"/>
</dbReference>
<dbReference type="InterPro" id="IPR015422">
    <property type="entry name" value="PyrdxlP-dep_Trfase_small"/>
</dbReference>
<gene>
    <name evidence="8" type="primary">hemL</name>
    <name evidence="9" type="ORF">BKD89_06125</name>
</gene>
<comment type="pathway">
    <text evidence="3">Porphyrin-containing compound metabolism; protoporphyrin-IX biosynthesis; 5-aminolevulinate from L-glutamyl-tRNA(Glu): step 2/2.</text>
</comment>
<evidence type="ECO:0000256" key="5">
    <source>
        <dbReference type="ARBA" id="ARBA00022898"/>
    </source>
</evidence>
<evidence type="ECO:0000256" key="2">
    <source>
        <dbReference type="ARBA" id="ARBA00001933"/>
    </source>
</evidence>
<dbReference type="Gene3D" id="3.90.1150.10">
    <property type="entry name" value="Aspartate Aminotransferase, domain 1"/>
    <property type="match status" value="1"/>
</dbReference>
<evidence type="ECO:0000256" key="3">
    <source>
        <dbReference type="ARBA" id="ARBA00004819"/>
    </source>
</evidence>
<comment type="subcellular location">
    <subcellularLocation>
        <location evidence="8">Cytoplasm</location>
    </subcellularLocation>
</comment>
<dbReference type="PANTHER" id="PTHR43713">
    <property type="entry name" value="GLUTAMATE-1-SEMIALDEHYDE 2,1-AMINOMUTASE"/>
    <property type="match status" value="1"/>
</dbReference>
<dbReference type="Pfam" id="PF00202">
    <property type="entry name" value="Aminotran_3"/>
    <property type="match status" value="1"/>
</dbReference>
<evidence type="ECO:0000256" key="1">
    <source>
        <dbReference type="ARBA" id="ARBA00001579"/>
    </source>
</evidence>
<dbReference type="UniPathway" id="UPA00251">
    <property type="reaction ID" value="UER00317"/>
</dbReference>
<dbReference type="InterPro" id="IPR015421">
    <property type="entry name" value="PyrdxlP-dep_Trfase_major"/>
</dbReference>
<dbReference type="InterPro" id="IPR015424">
    <property type="entry name" value="PyrdxlP-dep_Trfase"/>
</dbReference>
<comment type="similarity">
    <text evidence="4 8">Belongs to the class-III pyridoxal-phosphate-dependent aminotransferase family. HemL subfamily.</text>
</comment>
<name>A0A3G3IHN3_9ARCH</name>
<dbReference type="HAMAP" id="MF_00375">
    <property type="entry name" value="HemL_aminotrans_3"/>
    <property type="match status" value="1"/>
</dbReference>
<evidence type="ECO:0000256" key="4">
    <source>
        <dbReference type="ARBA" id="ARBA00008981"/>
    </source>
</evidence>
<dbReference type="NCBIfam" id="NF000818">
    <property type="entry name" value="PRK00062.1"/>
    <property type="match status" value="1"/>
</dbReference>
<comment type="catalytic activity">
    <reaction evidence="1 8">
        <text>(S)-4-amino-5-oxopentanoate = 5-aminolevulinate</text>
        <dbReference type="Rhea" id="RHEA:14265"/>
        <dbReference type="ChEBI" id="CHEBI:57501"/>
        <dbReference type="ChEBI" id="CHEBI:356416"/>
        <dbReference type="EC" id="5.4.3.8"/>
    </reaction>
</comment>
<dbReference type="AlphaFoldDB" id="A0A3G3IHN3"/>
<evidence type="ECO:0000313" key="10">
    <source>
        <dbReference type="Proteomes" id="UP000273278"/>
    </source>
</evidence>
<sequence length="424" mass="45414">MRLSNSESEAGQLRRITPGGVSSPVRAFKPFPLVIDSGQGCRITDIDGNDYVDLCMAYGPLIVGHSCPRVAKAVRDQTKKGSVFGAPSHPETKLLEKITSTVPSAEMCRMAVSGTEATMHAVRLARGYTKKNGIVKLNGGFHGAHNTVLVAAGSGSVNGTPSSLGVPEDDVRNTYLVEYNDAGMFESLLDRNEDIAGIIMEPVMGNVGVVTPKKGYLAEMRKITKEHGALLIFDEVITGFRLSAGSAQGRFGVTPDLTTMGKIIGGGYPAGAFMGKREIMEMVAPNGPVYAAGTFAGNPVSAAAGLETIDIMAEKGRYDSLEKKTQTLVARMRDALEDSGVRGCIQSIASMFSIYFGVDEVTNGSDAQKADRDMFAEMFDYMLHHGVYLPPGPMEVEFMSAAHDEEACEKIAKTFEGFLKQVKK</sequence>
<dbReference type="CDD" id="cd00610">
    <property type="entry name" value="OAT_like"/>
    <property type="match status" value="1"/>
</dbReference>
<dbReference type="GO" id="GO:0042286">
    <property type="term" value="F:glutamate-1-semialdehyde 2,1-aminomutase activity"/>
    <property type="evidence" value="ECO:0007669"/>
    <property type="project" value="UniProtKB-UniRule"/>
</dbReference>
<dbReference type="InterPro" id="IPR004639">
    <property type="entry name" value="4pyrrol_synth_GluAld_NH2Trfase"/>
</dbReference>
<dbReference type="InterPro" id="IPR005814">
    <property type="entry name" value="Aminotrans_3"/>
</dbReference>
<dbReference type="PROSITE" id="PS00600">
    <property type="entry name" value="AA_TRANSFER_CLASS_3"/>
    <property type="match status" value="1"/>
</dbReference>
<keyword evidence="8" id="KW-0963">Cytoplasm</keyword>
<dbReference type="GO" id="GO:0008483">
    <property type="term" value="F:transaminase activity"/>
    <property type="evidence" value="ECO:0007669"/>
    <property type="project" value="UniProtKB-KW"/>
</dbReference>
<protein>
    <recommendedName>
        <fullName evidence="8">Glutamate-1-semialdehyde 2,1-aminomutase</fullName>
        <shortName evidence="8">GSA</shortName>
        <ecNumber evidence="8">5.4.3.8</ecNumber>
    </recommendedName>
    <alternativeName>
        <fullName evidence="8">Glutamate-1-semialdehyde aminotransferase</fullName>
        <shortName evidence="8">GSA-AT</shortName>
    </alternativeName>
</protein>
<evidence type="ECO:0000313" key="9">
    <source>
        <dbReference type="EMBL" id="AYQ55373.1"/>
    </source>
</evidence>
<feature type="modified residue" description="N6-(pyridoxal phosphate)lysine" evidence="8">
    <location>
        <position position="262"/>
    </location>
</feature>
<dbReference type="PANTHER" id="PTHR43713:SF3">
    <property type="entry name" value="GLUTAMATE-1-SEMIALDEHYDE 2,1-AMINOMUTASE 1, CHLOROPLASTIC-RELATED"/>
    <property type="match status" value="1"/>
</dbReference>
<keyword evidence="7 8" id="KW-0627">Porphyrin biosynthesis</keyword>
<keyword evidence="9" id="KW-0808">Transferase</keyword>
<keyword evidence="5 8" id="KW-0663">Pyridoxal phosphate</keyword>
<dbReference type="GeneID" id="41322022"/>
<dbReference type="Proteomes" id="UP000273278">
    <property type="component" value="Chromosome"/>
</dbReference>
<dbReference type="GO" id="GO:0030170">
    <property type="term" value="F:pyridoxal phosphate binding"/>
    <property type="evidence" value="ECO:0007669"/>
    <property type="project" value="InterPro"/>
</dbReference>
<evidence type="ECO:0000256" key="8">
    <source>
        <dbReference type="HAMAP-Rule" id="MF_00375"/>
    </source>
</evidence>
<dbReference type="EMBL" id="CP017686">
    <property type="protein sequence ID" value="AYQ55373.1"/>
    <property type="molecule type" value="Genomic_DNA"/>
</dbReference>
<proteinExistence type="inferred from homology"/>
<dbReference type="SUPFAM" id="SSF53383">
    <property type="entry name" value="PLP-dependent transferases"/>
    <property type="match status" value="1"/>
</dbReference>
<dbReference type="GO" id="GO:0005737">
    <property type="term" value="C:cytoplasm"/>
    <property type="evidence" value="ECO:0007669"/>
    <property type="project" value="UniProtKB-SubCell"/>
</dbReference>
<dbReference type="GO" id="GO:0006782">
    <property type="term" value="P:protoporphyrinogen IX biosynthetic process"/>
    <property type="evidence" value="ECO:0007669"/>
    <property type="project" value="UniProtKB-UniRule"/>
</dbReference>
<dbReference type="EC" id="5.4.3.8" evidence="8"/>
<keyword evidence="6 8" id="KW-0413">Isomerase</keyword>
<dbReference type="InterPro" id="IPR049704">
    <property type="entry name" value="Aminotrans_3_PPA_site"/>
</dbReference>
<keyword evidence="9" id="KW-0032">Aminotransferase</keyword>
<organism evidence="9 10">
    <name type="scientific">Methanomethylophilus alvi</name>
    <dbReference type="NCBI Taxonomy" id="1291540"/>
    <lineage>
        <taxon>Archaea</taxon>
        <taxon>Methanobacteriati</taxon>
        <taxon>Thermoplasmatota</taxon>
        <taxon>Thermoplasmata</taxon>
        <taxon>Methanomassiliicoccales</taxon>
        <taxon>Methanomethylophilaceae</taxon>
        <taxon>Methanomethylophilus</taxon>
    </lineage>
</organism>
<comment type="cofactor">
    <cofactor evidence="2 8">
        <name>pyridoxal 5'-phosphate</name>
        <dbReference type="ChEBI" id="CHEBI:597326"/>
    </cofactor>
</comment>